<evidence type="ECO:0000313" key="6">
    <source>
        <dbReference type="EMBL" id="AUB41253.1"/>
    </source>
</evidence>
<keyword evidence="4" id="KW-0472">Membrane</keyword>
<gene>
    <name evidence="6" type="ORF">COO91_07298</name>
</gene>
<comment type="cofactor">
    <cofactor evidence="1">
        <name>Fe(2+)</name>
        <dbReference type="ChEBI" id="CHEBI:29033"/>
    </cofactor>
</comment>
<evidence type="ECO:0000256" key="3">
    <source>
        <dbReference type="ARBA" id="ARBA00023004"/>
    </source>
</evidence>
<feature type="transmembrane region" description="Helical" evidence="4">
    <location>
        <begin position="85"/>
        <end position="102"/>
    </location>
</feature>
<sequence>MPEIILLCVSDRYYRGHPRIEIILSQIKFRFISNQKNPVQSNIISFNNPLGSETSEDTTKLPFTLQDLKAAIPAECFQPNVTKSIFYFFRDILIIGLLYAVAHYLDSWLFFPIFWLMQGTMFWALFVVGHDCGHQSFSKHKWLNDLIGHLSHTPILVPYHGWRISHRTHHKNTGNIDNDESWYPVSESQYKEMPLAQKIGRYYLFLLAYPVYLFKRSPNKEGSHFLPSSSLFKPSEKWDVLTSTVLLIGMVGLLGFLTYQWGWMWLLKYYAVPYLVFIVWLDLVTFLHHTEPELPWYRGEDWTFLKGAISSIDRDYGLVNHIHHDIGTHVAHHIFLNIPHYNLLKATEAIKPVMGEYFHKSEEPIWKSVWNSCINCHFVSDTGSKVYYTSNNKLAKD</sequence>
<organism evidence="6 7">
    <name type="scientific">Nostoc flagelliforme CCNUN1</name>
    <dbReference type="NCBI Taxonomy" id="2038116"/>
    <lineage>
        <taxon>Bacteria</taxon>
        <taxon>Bacillati</taxon>
        <taxon>Cyanobacteriota</taxon>
        <taxon>Cyanophyceae</taxon>
        <taxon>Nostocales</taxon>
        <taxon>Nostocaceae</taxon>
        <taxon>Nostoc</taxon>
    </lineage>
</organism>
<dbReference type="GO" id="GO:0016491">
    <property type="term" value="F:oxidoreductase activity"/>
    <property type="evidence" value="ECO:0007669"/>
    <property type="project" value="InterPro"/>
</dbReference>
<reference evidence="6 7" key="1">
    <citation type="submission" date="2017-11" db="EMBL/GenBank/DDBJ databases">
        <title>Complete genome of a free-living desiccation-tolerant cyanobacterium and its photosynthetic adaptation to extreme terrestrial habitat.</title>
        <authorList>
            <person name="Shang J."/>
        </authorList>
    </citation>
    <scope>NUCLEOTIDE SEQUENCE [LARGE SCALE GENOMIC DNA]</scope>
    <source>
        <strain evidence="6 7">CCNUN1</strain>
    </source>
</reference>
<comment type="similarity">
    <text evidence="2">Belongs to the fatty acid desaturase type 2 family.</text>
</comment>
<feature type="transmembrane region" description="Helical" evidence="4">
    <location>
        <begin position="267"/>
        <end position="288"/>
    </location>
</feature>
<proteinExistence type="inferred from homology"/>
<dbReference type="GO" id="GO:0006629">
    <property type="term" value="P:lipid metabolic process"/>
    <property type="evidence" value="ECO:0007669"/>
    <property type="project" value="InterPro"/>
</dbReference>
<keyword evidence="3" id="KW-0408">Iron</keyword>
<evidence type="ECO:0000259" key="5">
    <source>
        <dbReference type="Pfam" id="PF00487"/>
    </source>
</evidence>
<dbReference type="CDD" id="cd03507">
    <property type="entry name" value="Delta12-FADS-like"/>
    <property type="match status" value="1"/>
</dbReference>
<name>A0A2K8T0X5_9NOSO</name>
<dbReference type="KEGG" id="nfl:COO91_07298"/>
<evidence type="ECO:0000256" key="1">
    <source>
        <dbReference type="ARBA" id="ARBA00001954"/>
    </source>
</evidence>
<keyword evidence="4" id="KW-0812">Transmembrane</keyword>
<dbReference type="EMBL" id="CP024785">
    <property type="protein sequence ID" value="AUB41253.1"/>
    <property type="molecule type" value="Genomic_DNA"/>
</dbReference>
<dbReference type="Pfam" id="PF00487">
    <property type="entry name" value="FA_desaturase"/>
    <property type="match status" value="1"/>
</dbReference>
<accession>A0A2K8T0X5</accession>
<feature type="domain" description="Fatty acid desaturase" evidence="5">
    <location>
        <begin position="107"/>
        <end position="357"/>
    </location>
</feature>
<evidence type="ECO:0000256" key="4">
    <source>
        <dbReference type="SAM" id="Phobius"/>
    </source>
</evidence>
<evidence type="ECO:0000256" key="2">
    <source>
        <dbReference type="ARBA" id="ARBA00008749"/>
    </source>
</evidence>
<feature type="transmembrane region" description="Helical" evidence="4">
    <location>
        <begin position="240"/>
        <end position="261"/>
    </location>
</feature>
<dbReference type="PANTHER" id="PTHR32100">
    <property type="entry name" value="OMEGA-6 FATTY ACID DESATURASE, CHLOROPLASTIC"/>
    <property type="match status" value="1"/>
</dbReference>
<dbReference type="AlphaFoldDB" id="A0A2K8T0X5"/>
<protein>
    <submittedName>
        <fullName evidence="6">FAD3, acyl-lipid omega-3 desaturase</fullName>
    </submittedName>
</protein>
<feature type="transmembrane region" description="Helical" evidence="4">
    <location>
        <begin position="108"/>
        <end position="129"/>
    </location>
</feature>
<evidence type="ECO:0000313" key="7">
    <source>
        <dbReference type="Proteomes" id="UP000232003"/>
    </source>
</evidence>
<dbReference type="Proteomes" id="UP000232003">
    <property type="component" value="Chromosome"/>
</dbReference>
<keyword evidence="4" id="KW-1133">Transmembrane helix</keyword>
<dbReference type="InterPro" id="IPR005804">
    <property type="entry name" value="FA_desaturase_dom"/>
</dbReference>
<keyword evidence="7" id="KW-1185">Reference proteome</keyword>
<dbReference type="InterPro" id="IPR012171">
    <property type="entry name" value="Fatty_acid_desaturase"/>
</dbReference>